<feature type="compositionally biased region" description="Polar residues" evidence="3">
    <location>
        <begin position="100"/>
        <end position="122"/>
    </location>
</feature>
<name>A0A452Q7Z0_URSAM</name>
<dbReference type="InterPro" id="IPR037810">
    <property type="entry name" value="PHLDB1/2/3_PH"/>
</dbReference>
<dbReference type="GO" id="GO:0045180">
    <property type="term" value="C:basal cortex"/>
    <property type="evidence" value="ECO:0007669"/>
    <property type="project" value="TreeGrafter"/>
</dbReference>
<reference evidence="5" key="3">
    <citation type="submission" date="2025-09" db="UniProtKB">
        <authorList>
            <consortium name="Ensembl"/>
        </authorList>
    </citation>
    <scope>IDENTIFICATION</scope>
</reference>
<dbReference type="PROSITE" id="PS50003">
    <property type="entry name" value="PH_DOMAIN"/>
    <property type="match status" value="1"/>
</dbReference>
<reference evidence="5" key="2">
    <citation type="submission" date="2025-08" db="UniProtKB">
        <authorList>
            <consortium name="Ensembl"/>
        </authorList>
    </citation>
    <scope>IDENTIFICATION</scope>
</reference>
<feature type="region of interest" description="Disordered" evidence="3">
    <location>
        <begin position="375"/>
        <end position="401"/>
    </location>
</feature>
<keyword evidence="1 2" id="KW-0175">Coiled coil</keyword>
<feature type="region of interest" description="Disordered" evidence="3">
    <location>
        <begin position="92"/>
        <end position="144"/>
    </location>
</feature>
<dbReference type="PANTHER" id="PTHR12156">
    <property type="entry name" value="PLECKSTRIN HOMOLOGY-LIKE DOMAIN, FAMILY B, MEMBER 3"/>
    <property type="match status" value="1"/>
</dbReference>
<feature type="region of interest" description="Disordered" evidence="3">
    <location>
        <begin position="424"/>
        <end position="449"/>
    </location>
</feature>
<feature type="coiled-coil region" evidence="2">
    <location>
        <begin position="967"/>
        <end position="1026"/>
    </location>
</feature>
<feature type="region of interest" description="Disordered" evidence="3">
    <location>
        <begin position="213"/>
        <end position="265"/>
    </location>
</feature>
<feature type="coiled-coil region" evidence="2">
    <location>
        <begin position="756"/>
        <end position="826"/>
    </location>
</feature>
<dbReference type="SUPFAM" id="SSF50729">
    <property type="entry name" value="PH domain-like"/>
    <property type="match status" value="1"/>
</dbReference>
<dbReference type="InterPro" id="IPR052212">
    <property type="entry name" value="PH-like_domain"/>
</dbReference>
<dbReference type="InterPro" id="IPR001849">
    <property type="entry name" value="PH_domain"/>
</dbReference>
<gene>
    <name evidence="5" type="primary">PHLDB2</name>
</gene>
<feature type="compositionally biased region" description="Basic and acidic residues" evidence="3">
    <location>
        <begin position="9"/>
        <end position="32"/>
    </location>
</feature>
<dbReference type="PANTHER" id="PTHR12156:SF21">
    <property type="entry name" value="PLECKSTRIN HOMOLOGY-LIKE DOMAIN FAMILY B MEMBER 2"/>
    <property type="match status" value="1"/>
</dbReference>
<dbReference type="Ensembl" id="ENSUAMT00000000424.1">
    <property type="protein sequence ID" value="ENSUAMP00000000352.1"/>
    <property type="gene ID" value="ENSUAMG00000000391.1"/>
</dbReference>
<dbReference type="AlphaFoldDB" id="A0A452Q7Z0"/>
<feature type="compositionally biased region" description="Basic and acidic residues" evidence="3">
    <location>
        <begin position="159"/>
        <end position="170"/>
    </location>
</feature>
<dbReference type="Pfam" id="PF00169">
    <property type="entry name" value="PH"/>
    <property type="match status" value="1"/>
</dbReference>
<feature type="coiled-coil region" evidence="2">
    <location>
        <begin position="606"/>
        <end position="711"/>
    </location>
</feature>
<feature type="region of interest" description="Disordered" evidence="3">
    <location>
        <begin position="54"/>
        <end position="73"/>
    </location>
</feature>
<protein>
    <submittedName>
        <fullName evidence="5">Pleckstrin homology like domain family B member 2</fullName>
    </submittedName>
</protein>
<reference evidence="6" key="1">
    <citation type="submission" date="2016-06" db="EMBL/GenBank/DDBJ databases">
        <title>De novo assembly and RNA-Seq shows season-dependent expression and editing in black bear kidneys.</title>
        <authorList>
            <person name="Korstanje R."/>
            <person name="Srivastava A."/>
            <person name="Sarsani V.K."/>
            <person name="Sheehan S.M."/>
            <person name="Seger R.L."/>
            <person name="Barter M.E."/>
            <person name="Lindqvist C."/>
            <person name="Brody L.C."/>
            <person name="Mullikin J.C."/>
        </authorList>
    </citation>
    <scope>NUCLEOTIDE SEQUENCE [LARGE SCALE GENOMIC DNA]</scope>
</reference>
<dbReference type="FunFam" id="2.30.29.30:FF:000006">
    <property type="entry name" value="Pleckstrin homology like domain family B member 1"/>
    <property type="match status" value="1"/>
</dbReference>
<keyword evidence="6" id="KW-1185">Reference proteome</keyword>
<dbReference type="CDD" id="cd14673">
    <property type="entry name" value="PH_PHLDB1_2"/>
    <property type="match status" value="1"/>
</dbReference>
<dbReference type="GeneTree" id="ENSGT00940000156371"/>
<evidence type="ECO:0000313" key="5">
    <source>
        <dbReference type="Ensembl" id="ENSUAMP00000000352.1"/>
    </source>
</evidence>
<dbReference type="InterPro" id="IPR011993">
    <property type="entry name" value="PH-like_dom_sf"/>
</dbReference>
<proteinExistence type="predicted"/>
<feature type="domain" description="PH" evidence="4">
    <location>
        <begin position="1075"/>
        <end position="1178"/>
    </location>
</feature>
<feature type="region of interest" description="Disordered" evidence="3">
    <location>
        <begin position="1"/>
        <end position="40"/>
    </location>
</feature>
<dbReference type="SMART" id="SM00233">
    <property type="entry name" value="PH"/>
    <property type="match status" value="1"/>
</dbReference>
<evidence type="ECO:0000256" key="2">
    <source>
        <dbReference type="SAM" id="Coils"/>
    </source>
</evidence>
<accession>A0A452Q7Z0</accession>
<organism evidence="5 6">
    <name type="scientific">Ursus americanus</name>
    <name type="common">American black bear</name>
    <name type="synonym">Euarctos americanus</name>
    <dbReference type="NCBI Taxonomy" id="9643"/>
    <lineage>
        <taxon>Eukaryota</taxon>
        <taxon>Metazoa</taxon>
        <taxon>Chordata</taxon>
        <taxon>Craniata</taxon>
        <taxon>Vertebrata</taxon>
        <taxon>Euteleostomi</taxon>
        <taxon>Mammalia</taxon>
        <taxon>Eutheria</taxon>
        <taxon>Laurasiatheria</taxon>
        <taxon>Carnivora</taxon>
        <taxon>Caniformia</taxon>
        <taxon>Ursidae</taxon>
        <taxon>Ursus</taxon>
    </lineage>
</organism>
<feature type="region of interest" description="Disordered" evidence="3">
    <location>
        <begin position="159"/>
        <end position="181"/>
    </location>
</feature>
<evidence type="ECO:0000313" key="6">
    <source>
        <dbReference type="Proteomes" id="UP000291022"/>
    </source>
</evidence>
<evidence type="ECO:0000259" key="4">
    <source>
        <dbReference type="PROSITE" id="PS50003"/>
    </source>
</evidence>
<sequence>MEEDNTQGEEPKQEGAADVHTDSKKIMAEHSHMQKQLDLQNGSLEAGFVANSLEDDSPNVMESLSPKKYSSSLRFKANGDYSGSYLTLSQPVAAKRSPSPLGSTVRSSPSLAKIQGSKQFSCDGTDKTISMKPPTPLLSTSPSLSGYPLGRADFDHYTGRDSERSLRLAEKPPYSKYSSRNKSHDNVYFLGGLEGRKASGSLLAMWNGSPLSDRGPSPISRSGAASMPSSPKQARKMSIQDNLTLQPKFSRHKEPASENLALRTRKYSGSSLSHMGAYSRSLPRLHRATDNQLTPLSLPPRHSLGNAKRTKLGEKDLPHSIIDNDNYLNFSSLSSGALPYKPSASEGHPYVSSALSIPASPRVARKMLLASTSSCTSDDLDRAPYAGPGPGHSFPPGEPDRVFAARRNFSCGSVEFDDAELDSLRQASGTPQPVLRERKSSISSISGRDDLMDYHRRQREERLREQEMERLERQRLETILSLCAEYTKPDSRLSTGTTVADVQKINKELEKLQLSDEESVFEEAVVSPDSRYRCHPKGSLQDVDSAGFGSGGQSSAGFLSPRSIRNDDLLRDLTSAFLKTPSESAYLSILPKTPEGINEEQRIQELAAMEETRIAILNNLEELEQKIKDINDQMDESSRELDMECALLDGEQKSETTELMKEKEILDHLNRKIAELEKNIVGEKTKEKVKLDAEREKLERLQEIYSEQKTQLDNCPESMREQLQQQLKRDADLLDVESKHFEDLEFQQLERESRLDEEKENLTQQLLREVAEYQRNIVTRKEKISALKKQANHIVQQAQREQDHFVKEKNNLIMMLQREKENLCNLEKKYSSLSGGKGFPVNPSTLKEAHLPLGQSNSCGSVLPHSLATMTKDSESRRMLRGRMNFSAGYNHQQMSEGQRQKSSEFYNRTASESNVYLNSFHYPDHSYKDQAFDTLSLDSSDSMETSISACSPDNISSASTSNIARIEEMERLLKQAHAEKTRLLESREREMEAKKRALEEEKRRRELLEKRLQEETSQRQKLIEKEVKIREKQRAQARPLTRYLPVRKEDFDLRSHVETAGHNIDTCYHVSITEKTCRGFLIKMGGKIKTWKKRWFVFDRNKRTFSYYADKHEAKLKGVIYFQAIEEVYYDHLKNANKSPNPLLTFSVKTHDRIYYMVAPSPEAMRIWMDVIVTGAEGYTHFLL</sequence>
<dbReference type="Proteomes" id="UP000291022">
    <property type="component" value="Unassembled WGS sequence"/>
</dbReference>
<dbReference type="GO" id="GO:0070507">
    <property type="term" value="P:regulation of microtubule cytoskeleton organization"/>
    <property type="evidence" value="ECO:0007669"/>
    <property type="project" value="TreeGrafter"/>
</dbReference>
<evidence type="ECO:0000256" key="3">
    <source>
        <dbReference type="SAM" id="MobiDB-lite"/>
    </source>
</evidence>
<dbReference type="Gene3D" id="2.30.29.30">
    <property type="entry name" value="Pleckstrin-homology domain (PH domain)/Phosphotyrosine-binding domain (PTB)"/>
    <property type="match status" value="1"/>
</dbReference>
<evidence type="ECO:0000256" key="1">
    <source>
        <dbReference type="ARBA" id="ARBA00023054"/>
    </source>
</evidence>